<feature type="region of interest" description="Disordered" evidence="1">
    <location>
        <begin position="57"/>
        <end position="77"/>
    </location>
</feature>
<protein>
    <submittedName>
        <fullName evidence="2">Uncharacterized protein</fullName>
    </submittedName>
</protein>
<proteinExistence type="predicted"/>
<reference evidence="2 3" key="1">
    <citation type="journal article" date="2014" name="Agronomy (Basel)">
        <title>A Draft Genome Sequence for Ensete ventricosum, the Drought-Tolerant Tree Against Hunger.</title>
        <authorList>
            <person name="Harrison J."/>
            <person name="Moore K.A."/>
            <person name="Paszkiewicz K."/>
            <person name="Jones T."/>
            <person name="Grant M."/>
            <person name="Ambacheew D."/>
            <person name="Muzemil S."/>
            <person name="Studholme D.J."/>
        </authorList>
    </citation>
    <scope>NUCLEOTIDE SEQUENCE [LARGE SCALE GENOMIC DNA]</scope>
</reference>
<dbReference type="EMBL" id="AMZH03008640">
    <property type="protein sequence ID" value="RRT58513.1"/>
    <property type="molecule type" value="Genomic_DNA"/>
</dbReference>
<feature type="compositionally biased region" description="Gly residues" evidence="1">
    <location>
        <begin position="1"/>
        <end position="12"/>
    </location>
</feature>
<evidence type="ECO:0000313" key="2">
    <source>
        <dbReference type="EMBL" id="RRT58513.1"/>
    </source>
</evidence>
<evidence type="ECO:0000313" key="3">
    <source>
        <dbReference type="Proteomes" id="UP000287651"/>
    </source>
</evidence>
<sequence>MAGGSSDHGGLGRSPVRRPAAEAQPQRTSPPTYAIFLCNRRSSDSFFLFIVAAVEKSEESWEEEAEEGGRAERNKKR</sequence>
<accession>A0A426Z3I3</accession>
<evidence type="ECO:0000256" key="1">
    <source>
        <dbReference type="SAM" id="MobiDB-lite"/>
    </source>
</evidence>
<dbReference type="AlphaFoldDB" id="A0A426Z3I3"/>
<organism evidence="2 3">
    <name type="scientific">Ensete ventricosum</name>
    <name type="common">Abyssinian banana</name>
    <name type="synonym">Musa ensete</name>
    <dbReference type="NCBI Taxonomy" id="4639"/>
    <lineage>
        <taxon>Eukaryota</taxon>
        <taxon>Viridiplantae</taxon>
        <taxon>Streptophyta</taxon>
        <taxon>Embryophyta</taxon>
        <taxon>Tracheophyta</taxon>
        <taxon>Spermatophyta</taxon>
        <taxon>Magnoliopsida</taxon>
        <taxon>Liliopsida</taxon>
        <taxon>Zingiberales</taxon>
        <taxon>Musaceae</taxon>
        <taxon>Ensete</taxon>
    </lineage>
</organism>
<gene>
    <name evidence="2" type="ORF">B296_00003849</name>
</gene>
<feature type="region of interest" description="Disordered" evidence="1">
    <location>
        <begin position="1"/>
        <end position="31"/>
    </location>
</feature>
<comment type="caution">
    <text evidence="2">The sequence shown here is derived from an EMBL/GenBank/DDBJ whole genome shotgun (WGS) entry which is preliminary data.</text>
</comment>
<feature type="compositionally biased region" description="Basic and acidic residues" evidence="1">
    <location>
        <begin position="67"/>
        <end position="77"/>
    </location>
</feature>
<dbReference type="Proteomes" id="UP000287651">
    <property type="component" value="Unassembled WGS sequence"/>
</dbReference>
<name>A0A426Z3I3_ENSVE</name>